<dbReference type="EMBL" id="BNJF01000006">
    <property type="protein sequence ID" value="GHO49813.1"/>
    <property type="molecule type" value="Genomic_DNA"/>
</dbReference>
<keyword evidence="3" id="KW-1185">Reference proteome</keyword>
<accession>A0A8J3MXJ8</accession>
<dbReference type="Pfam" id="PF17991">
    <property type="entry name" value="Thioredoxin_10"/>
    <property type="match status" value="1"/>
</dbReference>
<evidence type="ECO:0000313" key="3">
    <source>
        <dbReference type="Proteomes" id="UP000612362"/>
    </source>
</evidence>
<dbReference type="Proteomes" id="UP000612362">
    <property type="component" value="Unassembled WGS sequence"/>
</dbReference>
<evidence type="ECO:0000313" key="2">
    <source>
        <dbReference type="EMBL" id="GHO49813.1"/>
    </source>
</evidence>
<feature type="domain" description="DipZ thioredoxin-like C-terminal" evidence="1">
    <location>
        <begin position="3"/>
        <end position="62"/>
    </location>
</feature>
<dbReference type="AlphaFoldDB" id="A0A8J3MXJ8"/>
<proteinExistence type="predicted"/>
<gene>
    <name evidence="2" type="ORF">KSX_79760</name>
</gene>
<name>A0A8J3MXJ8_9CHLR</name>
<reference evidence="2" key="1">
    <citation type="submission" date="2020-10" db="EMBL/GenBank/DDBJ databases">
        <title>Taxonomic study of unclassified bacteria belonging to the class Ktedonobacteria.</title>
        <authorList>
            <person name="Yabe S."/>
            <person name="Wang C.M."/>
            <person name="Zheng Y."/>
            <person name="Sakai Y."/>
            <person name="Cavaletti L."/>
            <person name="Monciardini P."/>
            <person name="Donadio S."/>
        </authorList>
    </citation>
    <scope>NUCLEOTIDE SEQUENCE</scope>
    <source>
        <strain evidence="2">SOSP1-1</strain>
    </source>
</reference>
<dbReference type="Gene3D" id="2.60.120.260">
    <property type="entry name" value="Galactose-binding domain-like"/>
    <property type="match status" value="1"/>
</dbReference>
<evidence type="ECO:0000259" key="1">
    <source>
        <dbReference type="Pfam" id="PF17991"/>
    </source>
</evidence>
<comment type="caution">
    <text evidence="2">The sequence shown here is derived from an EMBL/GenBank/DDBJ whole genome shotgun (WGS) entry which is preliminary data.</text>
</comment>
<sequence>MLNTANGRIASRFHARDVHLVMGPPARGTSVRFRVFLDEQALGAAHGIDVDEQGNGTVTEPQYSLCRE</sequence>
<protein>
    <recommendedName>
        <fullName evidence="1">DipZ thioredoxin-like C-terminal domain-containing protein</fullName>
    </recommendedName>
</protein>
<dbReference type="InterPro" id="IPR041017">
    <property type="entry name" value="Thioredoxin_10"/>
</dbReference>
<organism evidence="2 3">
    <name type="scientific">Ktedonospora formicarum</name>
    <dbReference type="NCBI Taxonomy" id="2778364"/>
    <lineage>
        <taxon>Bacteria</taxon>
        <taxon>Bacillati</taxon>
        <taxon>Chloroflexota</taxon>
        <taxon>Ktedonobacteria</taxon>
        <taxon>Ktedonobacterales</taxon>
        <taxon>Ktedonobacteraceae</taxon>
        <taxon>Ktedonospora</taxon>
    </lineage>
</organism>